<sequence length="342" mass="39766">MNQQETMVWVSGADEGYVMPLAVTIRSAIDHLSPDRRAEIYILDGGITRASKDRMERSWQDDRISVHWVSAEGSDIEGLPVSLHVTSSTYLRLAIAERLPSSVDRAIYLDADMLVCRDLSLLWDEPQGDASVLAVQDYAAPWIDSTRSLSASSETLRYLATSRPIANFEELGIDEDAMYFNGGLLVIDVKRWREERIFRQFLDCLSDHRQHVLWWDQYALNVVLAGKWRSLDLRWNQGAHLFSYPGATQSPFDSDTFQMLHQDPWVVHFCSPEKPWNYFCHHPATADFFRTLRDTAWSGYTPPRPEQYLRRLWGYHYKPVRAHWKFRTRCLKSMVGYRRRAA</sequence>
<name>A0A517NEZ0_9BACT</name>
<dbReference type="InterPro" id="IPR002495">
    <property type="entry name" value="Glyco_trans_8"/>
</dbReference>
<dbReference type="SUPFAM" id="SSF53448">
    <property type="entry name" value="Nucleotide-diphospho-sugar transferases"/>
    <property type="match status" value="1"/>
</dbReference>
<evidence type="ECO:0000256" key="3">
    <source>
        <dbReference type="ARBA" id="ARBA00022723"/>
    </source>
</evidence>
<keyword evidence="1" id="KW-0328">Glycosyltransferase</keyword>
<keyword evidence="3" id="KW-0479">Metal-binding</keyword>
<dbReference type="PANTHER" id="PTHR13778:SF47">
    <property type="entry name" value="LIPOPOLYSACCHARIDE 1,3-GALACTOSYLTRANSFERASE"/>
    <property type="match status" value="1"/>
</dbReference>
<dbReference type="EMBL" id="CP036525">
    <property type="protein sequence ID" value="QDT05697.1"/>
    <property type="molecule type" value="Genomic_DNA"/>
</dbReference>
<dbReference type="InterPro" id="IPR029044">
    <property type="entry name" value="Nucleotide-diphossugar_trans"/>
</dbReference>
<dbReference type="InterPro" id="IPR050748">
    <property type="entry name" value="Glycosyltrans_8_dom-fam"/>
</dbReference>
<dbReference type="PANTHER" id="PTHR13778">
    <property type="entry name" value="GLYCOSYLTRANSFERASE 8 DOMAIN-CONTAINING PROTEIN"/>
    <property type="match status" value="1"/>
</dbReference>
<dbReference type="AlphaFoldDB" id="A0A517NEZ0"/>
<evidence type="ECO:0000256" key="1">
    <source>
        <dbReference type="ARBA" id="ARBA00022676"/>
    </source>
</evidence>
<evidence type="ECO:0000313" key="5">
    <source>
        <dbReference type="Proteomes" id="UP000318538"/>
    </source>
</evidence>
<keyword evidence="2" id="KW-0808">Transferase</keyword>
<dbReference type="Pfam" id="PF01501">
    <property type="entry name" value="Glyco_transf_8"/>
    <property type="match status" value="1"/>
</dbReference>
<proteinExistence type="predicted"/>
<accession>A0A517NEZ0</accession>
<dbReference type="Proteomes" id="UP000318538">
    <property type="component" value="Chromosome"/>
</dbReference>
<keyword evidence="5" id="KW-1185">Reference proteome</keyword>
<evidence type="ECO:0000256" key="2">
    <source>
        <dbReference type="ARBA" id="ARBA00022679"/>
    </source>
</evidence>
<dbReference type="GO" id="GO:0046872">
    <property type="term" value="F:metal ion binding"/>
    <property type="evidence" value="ECO:0007669"/>
    <property type="project" value="UniProtKB-KW"/>
</dbReference>
<reference evidence="4 5" key="1">
    <citation type="submission" date="2019-02" db="EMBL/GenBank/DDBJ databases">
        <title>Deep-cultivation of Planctomycetes and their phenomic and genomic characterization uncovers novel biology.</title>
        <authorList>
            <person name="Wiegand S."/>
            <person name="Jogler M."/>
            <person name="Boedeker C."/>
            <person name="Pinto D."/>
            <person name="Vollmers J."/>
            <person name="Rivas-Marin E."/>
            <person name="Kohn T."/>
            <person name="Peeters S.H."/>
            <person name="Heuer A."/>
            <person name="Rast P."/>
            <person name="Oberbeckmann S."/>
            <person name="Bunk B."/>
            <person name="Jeske O."/>
            <person name="Meyerdierks A."/>
            <person name="Storesund J.E."/>
            <person name="Kallscheuer N."/>
            <person name="Luecker S."/>
            <person name="Lage O.M."/>
            <person name="Pohl T."/>
            <person name="Merkel B.J."/>
            <person name="Hornburger P."/>
            <person name="Mueller R.-W."/>
            <person name="Bruemmer F."/>
            <person name="Labrenz M."/>
            <person name="Spormann A.M."/>
            <person name="Op den Camp H."/>
            <person name="Overmann J."/>
            <person name="Amann R."/>
            <person name="Jetten M.S.M."/>
            <person name="Mascher T."/>
            <person name="Medema M.H."/>
            <person name="Devos D.P."/>
            <person name="Kaster A.-K."/>
            <person name="Ovreas L."/>
            <person name="Rohde M."/>
            <person name="Galperin M.Y."/>
            <person name="Jogler C."/>
        </authorList>
    </citation>
    <scope>NUCLEOTIDE SEQUENCE [LARGE SCALE GENOMIC DNA]</scope>
    <source>
        <strain evidence="4 5">K22_7</strain>
    </source>
</reference>
<dbReference type="RefSeq" id="WP_145171947.1">
    <property type="nucleotide sequence ID" value="NZ_CP036525.1"/>
</dbReference>
<protein>
    <submittedName>
        <fullName evidence="4">General stress protein A</fullName>
    </submittedName>
</protein>
<dbReference type="OrthoDB" id="9798746at2"/>
<dbReference type="Gene3D" id="3.90.550.10">
    <property type="entry name" value="Spore Coat Polysaccharide Biosynthesis Protein SpsA, Chain A"/>
    <property type="match status" value="1"/>
</dbReference>
<dbReference type="CDD" id="cd04194">
    <property type="entry name" value="GT8_A4GalT_like"/>
    <property type="match status" value="1"/>
</dbReference>
<evidence type="ECO:0000313" key="4">
    <source>
        <dbReference type="EMBL" id="QDT05697.1"/>
    </source>
</evidence>
<dbReference type="GO" id="GO:0016757">
    <property type="term" value="F:glycosyltransferase activity"/>
    <property type="evidence" value="ECO:0007669"/>
    <property type="project" value="UniProtKB-KW"/>
</dbReference>
<dbReference type="KEGG" id="rlc:K227x_41000"/>
<organism evidence="4 5">
    <name type="scientific">Rubripirellula lacrimiformis</name>
    <dbReference type="NCBI Taxonomy" id="1930273"/>
    <lineage>
        <taxon>Bacteria</taxon>
        <taxon>Pseudomonadati</taxon>
        <taxon>Planctomycetota</taxon>
        <taxon>Planctomycetia</taxon>
        <taxon>Pirellulales</taxon>
        <taxon>Pirellulaceae</taxon>
        <taxon>Rubripirellula</taxon>
    </lineage>
</organism>
<gene>
    <name evidence="4" type="primary">gspA_1</name>
    <name evidence="4" type="ORF">K227x_41000</name>
</gene>